<dbReference type="Pfam" id="PF04205">
    <property type="entry name" value="FMN_bind"/>
    <property type="match status" value="1"/>
</dbReference>
<dbReference type="PIRSF" id="PIRSF009437">
    <property type="entry name" value="NQR-1_subunit_C"/>
    <property type="match status" value="1"/>
</dbReference>
<keyword evidence="2 16" id="KW-1003">Cell membrane</keyword>
<keyword evidence="20" id="KW-1185">Reference proteome</keyword>
<accession>A0A383TYS7</accession>
<evidence type="ECO:0000256" key="17">
    <source>
        <dbReference type="PIRNR" id="PIRNR009437"/>
    </source>
</evidence>
<keyword evidence="6 16" id="KW-0288">FMN</keyword>
<keyword evidence="1 16" id="KW-0813">Transport</keyword>
<dbReference type="InterPro" id="IPR007329">
    <property type="entry name" value="FMN-bd"/>
</dbReference>
<evidence type="ECO:0000256" key="11">
    <source>
        <dbReference type="ARBA" id="ARBA00023053"/>
    </source>
</evidence>
<keyword evidence="19" id="KW-0560">Oxidoreductase</keyword>
<evidence type="ECO:0000259" key="18">
    <source>
        <dbReference type="SMART" id="SM00900"/>
    </source>
</evidence>
<dbReference type="GO" id="GO:0010181">
    <property type="term" value="F:FMN binding"/>
    <property type="evidence" value="ECO:0007669"/>
    <property type="project" value="UniProtKB-UniRule"/>
</dbReference>
<evidence type="ECO:0000256" key="12">
    <source>
        <dbReference type="ARBA" id="ARBA00023065"/>
    </source>
</evidence>
<dbReference type="Proteomes" id="UP000262142">
    <property type="component" value="Unassembled WGS sequence"/>
</dbReference>
<keyword evidence="8 16" id="KW-1278">Translocase</keyword>
<comment type="caution">
    <text evidence="16">Lacks conserved residue(s) required for the propagation of feature annotation.</text>
</comment>
<evidence type="ECO:0000256" key="1">
    <source>
        <dbReference type="ARBA" id="ARBA00022448"/>
    </source>
</evidence>
<keyword evidence="4 16" id="KW-0597">Phosphoprotein</keyword>
<evidence type="ECO:0000256" key="7">
    <source>
        <dbReference type="ARBA" id="ARBA00022692"/>
    </source>
</evidence>
<sequence length="255" mass="28893">MAKNTDSNVYTVVFAVIMVVVVGAILAFVASSLNGKIKENERLETQQNILYAMGENQDEEPYTGTGSVNFIPAEKAETEFKKYIKKQYVLQGDEMREDPEAFTIDIKKEEELAKKTDYQRRLPLFIGERDNQEFYIIPMRGKGLWDAIWGYLALNNDLEVQGVYFDHASETPGLGANIKERYFMDDFHGEKILDENNNLEGITVAKGNMDPLNERKDDFKVDAISGATITGDGVTAMINNTLDMYLPYLLKLSKK</sequence>
<reference evidence="19 20" key="1">
    <citation type="submission" date="2018-09" db="EMBL/GenBank/DDBJ databases">
        <authorList>
            <consortium name="Pathogen Informatics"/>
        </authorList>
    </citation>
    <scope>NUCLEOTIDE SEQUENCE [LARGE SCALE GENOMIC DNA]</scope>
    <source>
        <strain evidence="19 20">OH-22767</strain>
    </source>
</reference>
<keyword evidence="3" id="KW-0997">Cell inner membrane</keyword>
<dbReference type="InterPro" id="IPR010204">
    <property type="entry name" value="NqrC"/>
</dbReference>
<evidence type="ECO:0000313" key="20">
    <source>
        <dbReference type="Proteomes" id="UP000262142"/>
    </source>
</evidence>
<evidence type="ECO:0000256" key="15">
    <source>
        <dbReference type="ARBA" id="ARBA00023201"/>
    </source>
</evidence>
<dbReference type="OrthoDB" id="9813828at2"/>
<dbReference type="NCBIfam" id="TIGR01938">
    <property type="entry name" value="nqrC"/>
    <property type="match status" value="1"/>
</dbReference>
<organism evidence="19 20">
    <name type="scientific">Candidatus Ornithobacterium hominis</name>
    <dbReference type="NCBI Taxonomy" id="2497989"/>
    <lineage>
        <taxon>Bacteria</taxon>
        <taxon>Pseudomonadati</taxon>
        <taxon>Bacteroidota</taxon>
        <taxon>Flavobacteriia</taxon>
        <taxon>Flavobacteriales</taxon>
        <taxon>Weeksellaceae</taxon>
        <taxon>Ornithobacterium</taxon>
    </lineage>
</organism>
<dbReference type="EC" id="7.2.1.1" evidence="16 17"/>
<keyword evidence="11 16" id="KW-0915">Sodium</keyword>
<evidence type="ECO:0000256" key="16">
    <source>
        <dbReference type="HAMAP-Rule" id="MF_00427"/>
    </source>
</evidence>
<comment type="catalytic activity">
    <reaction evidence="16 17">
        <text>a ubiquinone + n Na(+)(in) + NADH + H(+) = a ubiquinol + n Na(+)(out) + NAD(+)</text>
        <dbReference type="Rhea" id="RHEA:47748"/>
        <dbReference type="Rhea" id="RHEA-COMP:9565"/>
        <dbReference type="Rhea" id="RHEA-COMP:9566"/>
        <dbReference type="ChEBI" id="CHEBI:15378"/>
        <dbReference type="ChEBI" id="CHEBI:16389"/>
        <dbReference type="ChEBI" id="CHEBI:17976"/>
        <dbReference type="ChEBI" id="CHEBI:29101"/>
        <dbReference type="ChEBI" id="CHEBI:57540"/>
        <dbReference type="ChEBI" id="CHEBI:57945"/>
        <dbReference type="EC" id="7.2.1.1"/>
    </reaction>
</comment>
<dbReference type="PANTHER" id="PTHR37838:SF1">
    <property type="entry name" value="NA(+)-TRANSLOCATING NADH-QUINONE REDUCTASE SUBUNIT C"/>
    <property type="match status" value="1"/>
</dbReference>
<evidence type="ECO:0000256" key="3">
    <source>
        <dbReference type="ARBA" id="ARBA00022519"/>
    </source>
</evidence>
<keyword evidence="12 16" id="KW-0406">Ion transport</keyword>
<gene>
    <name evidence="16 19" type="primary">nqrC</name>
    <name evidence="19" type="ORF">SAMEA104719789_00794</name>
</gene>
<comment type="subunit">
    <text evidence="16 17">Composed of six subunits; NqrA, NqrB, NqrC, NqrD, NqrE and NqrF.</text>
</comment>
<keyword evidence="10 16" id="KW-0520">NAD</keyword>
<evidence type="ECO:0000256" key="8">
    <source>
        <dbReference type="ARBA" id="ARBA00022967"/>
    </source>
</evidence>
<evidence type="ECO:0000256" key="5">
    <source>
        <dbReference type="ARBA" id="ARBA00022630"/>
    </source>
</evidence>
<dbReference type="EMBL" id="UNSC01000003">
    <property type="protein sequence ID" value="SZD72349.1"/>
    <property type="molecule type" value="Genomic_DNA"/>
</dbReference>
<evidence type="ECO:0000313" key="19">
    <source>
        <dbReference type="EMBL" id="SZD72349.1"/>
    </source>
</evidence>
<evidence type="ECO:0000256" key="2">
    <source>
        <dbReference type="ARBA" id="ARBA00022475"/>
    </source>
</evidence>
<dbReference type="AlphaFoldDB" id="A0A383TYS7"/>
<proteinExistence type="inferred from homology"/>
<keyword evidence="5 16" id="KW-0285">Flavoprotein</keyword>
<keyword evidence="9 16" id="KW-1133">Transmembrane helix</keyword>
<dbReference type="RefSeq" id="WP_119059186.1">
    <property type="nucleotide sequence ID" value="NZ_UNSC01000003.1"/>
</dbReference>
<comment type="similarity">
    <text evidence="16 17">Belongs to the NqrC family.</text>
</comment>
<keyword evidence="14 16" id="KW-0472">Membrane</keyword>
<comment type="function">
    <text evidence="16">NQR complex catalyzes the reduction of ubiquinone-1 to ubiquinol by two successive reactions, coupled with the transport of Na(+) ions from the cytoplasm to the periplasm. NqrA to NqrE are probably involved in the second step, the conversion of ubisemiquinone to ubiquinol.</text>
</comment>
<dbReference type="GO" id="GO:0006814">
    <property type="term" value="P:sodium ion transport"/>
    <property type="evidence" value="ECO:0007669"/>
    <property type="project" value="UniProtKB-UniRule"/>
</dbReference>
<evidence type="ECO:0000256" key="9">
    <source>
        <dbReference type="ARBA" id="ARBA00022989"/>
    </source>
</evidence>
<evidence type="ECO:0000256" key="4">
    <source>
        <dbReference type="ARBA" id="ARBA00022553"/>
    </source>
</evidence>
<evidence type="ECO:0000256" key="14">
    <source>
        <dbReference type="ARBA" id="ARBA00023136"/>
    </source>
</evidence>
<dbReference type="NCBIfam" id="NF003753">
    <property type="entry name" value="PRK05346.2-4"/>
    <property type="match status" value="1"/>
</dbReference>
<dbReference type="SMART" id="SM00900">
    <property type="entry name" value="FMN_bind"/>
    <property type="match status" value="1"/>
</dbReference>
<evidence type="ECO:0000256" key="10">
    <source>
        <dbReference type="ARBA" id="ARBA00023027"/>
    </source>
</evidence>
<dbReference type="GO" id="GO:0016655">
    <property type="term" value="F:oxidoreductase activity, acting on NAD(P)H, quinone or similar compound as acceptor"/>
    <property type="evidence" value="ECO:0007669"/>
    <property type="project" value="UniProtKB-UniRule"/>
</dbReference>
<evidence type="ECO:0000256" key="6">
    <source>
        <dbReference type="ARBA" id="ARBA00022643"/>
    </source>
</evidence>
<feature type="modified residue" description="FMN phosphoryl threonine" evidence="16">
    <location>
        <position position="228"/>
    </location>
</feature>
<keyword evidence="7 16" id="KW-0812">Transmembrane</keyword>
<dbReference type="GO" id="GO:0005886">
    <property type="term" value="C:plasma membrane"/>
    <property type="evidence" value="ECO:0007669"/>
    <property type="project" value="UniProtKB-SubCell"/>
</dbReference>
<comment type="subcellular location">
    <subcellularLocation>
        <location evidence="16">Cell membrane</location>
        <topology evidence="16">Single-pass membrane protein</topology>
    </subcellularLocation>
</comment>
<keyword evidence="13 16" id="KW-0830">Ubiquinone</keyword>
<name>A0A383TYS7_9FLAO</name>
<evidence type="ECO:0000256" key="13">
    <source>
        <dbReference type="ARBA" id="ARBA00023075"/>
    </source>
</evidence>
<keyword evidence="15 16" id="KW-0739">Sodium transport</keyword>
<dbReference type="PANTHER" id="PTHR37838">
    <property type="entry name" value="NA(+)-TRANSLOCATING NADH-QUINONE REDUCTASE SUBUNIT C"/>
    <property type="match status" value="1"/>
</dbReference>
<protein>
    <recommendedName>
        <fullName evidence="16 17">Na(+)-translocating NADH-quinone reductase subunit C</fullName>
        <shortName evidence="16 17">Na(+)-NQR subunit C</shortName>
        <shortName evidence="16 17">Na(+)-translocating NQR subunit C</shortName>
        <ecNumber evidence="16 17">7.2.1.1</ecNumber>
    </recommendedName>
    <alternativeName>
        <fullName evidence="16 17">NQR complex subunit C</fullName>
    </alternativeName>
    <alternativeName>
        <fullName evidence="16 17">NQR-1 subunit C</fullName>
    </alternativeName>
</protein>
<feature type="domain" description="FMN-binding" evidence="18">
    <location>
        <begin position="143"/>
        <end position="245"/>
    </location>
</feature>
<comment type="cofactor">
    <cofactor evidence="16 17">
        <name>FMN</name>
        <dbReference type="ChEBI" id="CHEBI:58210"/>
    </cofactor>
</comment>
<dbReference type="HAMAP" id="MF_00427">
    <property type="entry name" value="NqrC"/>
    <property type="match status" value="1"/>
</dbReference>
<feature type="transmembrane region" description="Helical" evidence="16">
    <location>
        <begin position="12"/>
        <end position="33"/>
    </location>
</feature>